<dbReference type="Pfam" id="PF14221">
    <property type="entry name" value="DUF4330"/>
    <property type="match status" value="1"/>
</dbReference>
<dbReference type="InterPro" id="IPR025480">
    <property type="entry name" value="DUF4330"/>
</dbReference>
<feature type="transmembrane region" description="Helical" evidence="1">
    <location>
        <begin position="16"/>
        <end position="35"/>
    </location>
</feature>
<sequence>MAILDSQGRLFGKVSILDVGAALVILLVIIGVFLVPGTGTVAQINNATKPIEVDLIAKGLSVSNPQRFIQDFQSAKKTSLVIRNQPYGEVDLKSVQVLPRNVLITQPDGSVKVIPDPRSELSYSTDLLITVGGRAQVNKDGPVLGNSKIKIGSVVQLQGTLYDFNASVVDIRLNDK</sequence>
<proteinExistence type="predicted"/>
<accession>A0ABV0J515</accession>
<comment type="caution">
    <text evidence="2">The sequence shown here is derived from an EMBL/GenBank/DDBJ whole genome shotgun (WGS) entry which is preliminary data.</text>
</comment>
<gene>
    <name evidence="2" type="ORF">NC998_03410</name>
</gene>
<keyword evidence="3" id="KW-1185">Reference proteome</keyword>
<organism evidence="2 3">
    <name type="scientific">Trichocoleus desertorum GB2-A4</name>
    <dbReference type="NCBI Taxonomy" id="2933944"/>
    <lineage>
        <taxon>Bacteria</taxon>
        <taxon>Bacillati</taxon>
        <taxon>Cyanobacteriota</taxon>
        <taxon>Cyanophyceae</taxon>
        <taxon>Leptolyngbyales</taxon>
        <taxon>Trichocoleusaceae</taxon>
        <taxon>Trichocoleus</taxon>
    </lineage>
</organism>
<dbReference type="EMBL" id="JAMPKM010000001">
    <property type="protein sequence ID" value="MEP0816141.1"/>
    <property type="molecule type" value="Genomic_DNA"/>
</dbReference>
<keyword evidence="1" id="KW-0472">Membrane</keyword>
<reference evidence="2 3" key="1">
    <citation type="submission" date="2022-04" db="EMBL/GenBank/DDBJ databases">
        <title>Positive selection, recombination, and allopatry shape intraspecific diversity of widespread and dominant cyanobacteria.</title>
        <authorList>
            <person name="Wei J."/>
            <person name="Shu W."/>
            <person name="Hu C."/>
        </authorList>
    </citation>
    <scope>NUCLEOTIDE SEQUENCE [LARGE SCALE GENOMIC DNA]</scope>
    <source>
        <strain evidence="2 3">GB2-A4</strain>
    </source>
</reference>
<evidence type="ECO:0000313" key="2">
    <source>
        <dbReference type="EMBL" id="MEP0816141.1"/>
    </source>
</evidence>
<dbReference type="Proteomes" id="UP001464891">
    <property type="component" value="Unassembled WGS sequence"/>
</dbReference>
<name>A0ABV0J515_9CYAN</name>
<evidence type="ECO:0000313" key="3">
    <source>
        <dbReference type="Proteomes" id="UP001464891"/>
    </source>
</evidence>
<keyword evidence="1" id="KW-1133">Transmembrane helix</keyword>
<dbReference type="RefSeq" id="WP_190431853.1">
    <property type="nucleotide sequence ID" value="NZ_JAMPKM010000001.1"/>
</dbReference>
<keyword evidence="1" id="KW-0812">Transmembrane</keyword>
<evidence type="ECO:0000256" key="1">
    <source>
        <dbReference type="SAM" id="Phobius"/>
    </source>
</evidence>
<protein>
    <submittedName>
        <fullName evidence="2">DUF4330 domain-containing protein</fullName>
    </submittedName>
</protein>